<feature type="compositionally biased region" description="Polar residues" evidence="1">
    <location>
        <begin position="119"/>
        <end position="138"/>
    </location>
</feature>
<protein>
    <submittedName>
        <fullName evidence="3">Uncharacterized protein</fullName>
    </submittedName>
</protein>
<name>A0ABU7M0P0_9PROT</name>
<organism evidence="3 4">
    <name type="scientific">Hyphobacterium marinum</name>
    <dbReference type="NCBI Taxonomy" id="3116574"/>
    <lineage>
        <taxon>Bacteria</taxon>
        <taxon>Pseudomonadati</taxon>
        <taxon>Pseudomonadota</taxon>
        <taxon>Alphaproteobacteria</taxon>
        <taxon>Maricaulales</taxon>
        <taxon>Maricaulaceae</taxon>
        <taxon>Hyphobacterium</taxon>
    </lineage>
</organism>
<proteinExistence type="predicted"/>
<feature type="signal peptide" evidence="2">
    <location>
        <begin position="1"/>
        <end position="32"/>
    </location>
</feature>
<evidence type="ECO:0000313" key="4">
    <source>
        <dbReference type="Proteomes" id="UP001310692"/>
    </source>
</evidence>
<dbReference type="RefSeq" id="WP_330196943.1">
    <property type="nucleotide sequence ID" value="NZ_JAZDRO010000005.1"/>
</dbReference>
<feature type="region of interest" description="Disordered" evidence="1">
    <location>
        <begin position="106"/>
        <end position="155"/>
    </location>
</feature>
<evidence type="ECO:0000256" key="1">
    <source>
        <dbReference type="SAM" id="MobiDB-lite"/>
    </source>
</evidence>
<dbReference type="Proteomes" id="UP001310692">
    <property type="component" value="Unassembled WGS sequence"/>
</dbReference>
<feature type="chain" id="PRO_5046394651" evidence="2">
    <location>
        <begin position="33"/>
        <end position="240"/>
    </location>
</feature>
<sequence length="240" mass="26288">MSRKSDRSSVSRLAFGLIAGSTLSLTAAPAIAQVTTDPVDQILACRQISDAQARLNCFDAASGSLQTARDTGEIAVVMREDVQAVERDTFGLDLPSMPRLSLSMFSGRNRSAPNPLDPATSSETVRTGETAVASTDQAPQVPATSREAAPDESNGVQVVERDDDGGVERVVMVIDRIEAYTYNKYMFHMENGQVWRQLDTLRVRLSRNQVNEAEIRRAAMGSYLLRINGRGQAIRVIRER</sequence>
<keyword evidence="2" id="KW-0732">Signal</keyword>
<comment type="caution">
    <text evidence="3">The sequence shown here is derived from an EMBL/GenBank/DDBJ whole genome shotgun (WGS) entry which is preliminary data.</text>
</comment>
<evidence type="ECO:0000313" key="3">
    <source>
        <dbReference type="EMBL" id="MEE2567382.1"/>
    </source>
</evidence>
<reference evidence="3 4" key="1">
    <citation type="submission" date="2024-01" db="EMBL/GenBank/DDBJ databases">
        <title>Hyphobacterium bacterium isolated from marine sediment.</title>
        <authorList>
            <person name="Zhao S."/>
        </authorList>
    </citation>
    <scope>NUCLEOTIDE SEQUENCE [LARGE SCALE GENOMIC DNA]</scope>
    <source>
        <strain evidence="3 4">Y60-23</strain>
    </source>
</reference>
<evidence type="ECO:0000256" key="2">
    <source>
        <dbReference type="SAM" id="SignalP"/>
    </source>
</evidence>
<accession>A0ABU7M0P0</accession>
<gene>
    <name evidence="3" type="ORF">V0U35_11910</name>
</gene>
<keyword evidence="4" id="KW-1185">Reference proteome</keyword>
<dbReference type="EMBL" id="JAZDRO010000005">
    <property type="protein sequence ID" value="MEE2567382.1"/>
    <property type="molecule type" value="Genomic_DNA"/>
</dbReference>